<feature type="domain" description="N-acetyltransferase" evidence="1">
    <location>
        <begin position="9"/>
        <end position="146"/>
    </location>
</feature>
<dbReference type="Gene3D" id="3.40.630.30">
    <property type="match status" value="1"/>
</dbReference>
<dbReference type="InterPro" id="IPR000182">
    <property type="entry name" value="GNAT_dom"/>
</dbReference>
<dbReference type="PROSITE" id="PS51186">
    <property type="entry name" value="GNAT"/>
    <property type="match status" value="1"/>
</dbReference>
<name>A0A2T3NPV0_9GAMM</name>
<reference evidence="2 3" key="1">
    <citation type="submission" date="2018-01" db="EMBL/GenBank/DDBJ databases">
        <title>Whole genome sequencing of Histamine producing bacteria.</title>
        <authorList>
            <person name="Butler K."/>
        </authorList>
    </citation>
    <scope>NUCLEOTIDE SEQUENCE [LARGE SCALE GENOMIC DNA]</scope>
    <source>
        <strain evidence="2 3">DSM 100436</strain>
    </source>
</reference>
<dbReference type="Proteomes" id="UP000241771">
    <property type="component" value="Unassembled WGS sequence"/>
</dbReference>
<dbReference type="EMBL" id="PYMA01000012">
    <property type="protein sequence ID" value="PSW18252.1"/>
    <property type="molecule type" value="Genomic_DNA"/>
</dbReference>
<comment type="caution">
    <text evidence="2">The sequence shown here is derived from an EMBL/GenBank/DDBJ whole genome shotgun (WGS) entry which is preliminary data.</text>
</comment>
<dbReference type="SUPFAM" id="SSF55729">
    <property type="entry name" value="Acyl-CoA N-acyltransferases (Nat)"/>
    <property type="match status" value="1"/>
</dbReference>
<evidence type="ECO:0000313" key="2">
    <source>
        <dbReference type="EMBL" id="PSW18252.1"/>
    </source>
</evidence>
<keyword evidence="2" id="KW-0808">Transferase</keyword>
<evidence type="ECO:0000313" key="3">
    <source>
        <dbReference type="Proteomes" id="UP000241771"/>
    </source>
</evidence>
<dbReference type="InterPro" id="IPR016181">
    <property type="entry name" value="Acyl_CoA_acyltransferase"/>
</dbReference>
<dbReference type="Pfam" id="PF00583">
    <property type="entry name" value="Acetyltransf_1"/>
    <property type="match status" value="1"/>
</dbReference>
<accession>A0A2T3NPV0</accession>
<organism evidence="2 3">
    <name type="scientific">Photobacterium sanctipauli</name>
    <dbReference type="NCBI Taxonomy" id="1342794"/>
    <lineage>
        <taxon>Bacteria</taxon>
        <taxon>Pseudomonadati</taxon>
        <taxon>Pseudomonadota</taxon>
        <taxon>Gammaproteobacteria</taxon>
        <taxon>Vibrionales</taxon>
        <taxon>Vibrionaceae</taxon>
        <taxon>Photobacterium</taxon>
    </lineage>
</organism>
<sequence>MLAIQGITMKIELDSSPKISDIEEIRSHLRKYNDEHLEGVVEQPVAIYVYNDEQDKIAGITAEIWGNWLHVKLLWVAESLRGSNIGTHLLKQLEEHAASQGCQYAQVETFSFQARPFYEKNGYSCQMTLENYPVSTAVHYLVKKLR</sequence>
<dbReference type="AlphaFoldDB" id="A0A2T3NPV0"/>
<dbReference type="CDD" id="cd04301">
    <property type="entry name" value="NAT_SF"/>
    <property type="match status" value="1"/>
</dbReference>
<keyword evidence="3" id="KW-1185">Reference proteome</keyword>
<gene>
    <name evidence="2" type="ORF">C9I98_17925</name>
</gene>
<dbReference type="GO" id="GO:0016747">
    <property type="term" value="F:acyltransferase activity, transferring groups other than amino-acyl groups"/>
    <property type="evidence" value="ECO:0007669"/>
    <property type="project" value="InterPro"/>
</dbReference>
<protein>
    <submittedName>
        <fullName evidence="2">N-acetyltransferase</fullName>
    </submittedName>
</protein>
<evidence type="ECO:0000259" key="1">
    <source>
        <dbReference type="PROSITE" id="PS51186"/>
    </source>
</evidence>
<proteinExistence type="predicted"/>